<feature type="compositionally biased region" description="Basic residues" evidence="1">
    <location>
        <begin position="45"/>
        <end position="57"/>
    </location>
</feature>
<evidence type="ECO:0000313" key="3">
    <source>
        <dbReference type="Proteomes" id="UP000324222"/>
    </source>
</evidence>
<evidence type="ECO:0000256" key="1">
    <source>
        <dbReference type="SAM" id="MobiDB-lite"/>
    </source>
</evidence>
<feature type="compositionally biased region" description="Basic and acidic residues" evidence="1">
    <location>
        <begin position="61"/>
        <end position="70"/>
    </location>
</feature>
<dbReference type="AlphaFoldDB" id="A0A5B7J9R7"/>
<reference evidence="2 3" key="1">
    <citation type="submission" date="2019-05" db="EMBL/GenBank/DDBJ databases">
        <title>Another draft genome of Portunus trituberculatus and its Hox gene families provides insights of decapod evolution.</title>
        <authorList>
            <person name="Jeong J.-H."/>
            <person name="Song I."/>
            <person name="Kim S."/>
            <person name="Choi T."/>
            <person name="Kim D."/>
            <person name="Ryu S."/>
            <person name="Kim W."/>
        </authorList>
    </citation>
    <scope>NUCLEOTIDE SEQUENCE [LARGE SCALE GENOMIC DNA]</scope>
    <source>
        <tissue evidence="2">Muscle</tissue>
    </source>
</reference>
<keyword evidence="3" id="KW-1185">Reference proteome</keyword>
<name>A0A5B7J9R7_PORTR</name>
<dbReference type="Proteomes" id="UP000324222">
    <property type="component" value="Unassembled WGS sequence"/>
</dbReference>
<comment type="caution">
    <text evidence="2">The sequence shown here is derived from an EMBL/GenBank/DDBJ whole genome shotgun (WGS) entry which is preliminary data.</text>
</comment>
<accession>A0A5B7J9R7</accession>
<organism evidence="2 3">
    <name type="scientific">Portunus trituberculatus</name>
    <name type="common">Swimming crab</name>
    <name type="synonym">Neptunus trituberculatus</name>
    <dbReference type="NCBI Taxonomy" id="210409"/>
    <lineage>
        <taxon>Eukaryota</taxon>
        <taxon>Metazoa</taxon>
        <taxon>Ecdysozoa</taxon>
        <taxon>Arthropoda</taxon>
        <taxon>Crustacea</taxon>
        <taxon>Multicrustacea</taxon>
        <taxon>Malacostraca</taxon>
        <taxon>Eumalacostraca</taxon>
        <taxon>Eucarida</taxon>
        <taxon>Decapoda</taxon>
        <taxon>Pleocyemata</taxon>
        <taxon>Brachyura</taxon>
        <taxon>Eubrachyura</taxon>
        <taxon>Portunoidea</taxon>
        <taxon>Portunidae</taxon>
        <taxon>Portuninae</taxon>
        <taxon>Portunus</taxon>
    </lineage>
</organism>
<proteinExistence type="predicted"/>
<gene>
    <name evidence="2" type="ORF">E2C01_088055</name>
</gene>
<dbReference type="EMBL" id="VSRR010093044">
    <property type="protein sequence ID" value="MPC92942.1"/>
    <property type="molecule type" value="Genomic_DNA"/>
</dbReference>
<protein>
    <submittedName>
        <fullName evidence="2">Uncharacterized protein</fullName>
    </submittedName>
</protein>
<evidence type="ECO:0000313" key="2">
    <source>
        <dbReference type="EMBL" id="MPC92942.1"/>
    </source>
</evidence>
<feature type="region of interest" description="Disordered" evidence="1">
    <location>
        <begin position="43"/>
        <end position="70"/>
    </location>
</feature>
<sequence>MYSISAHRTRIHRKNRCCDTRLKNVGRLSSVVCLVRRDEVDGLTRHKRARRSQRHNTTRTSADHHWPGER</sequence>